<comment type="caution">
    <text evidence="1">The sequence shown here is derived from an EMBL/GenBank/DDBJ whole genome shotgun (WGS) entry which is preliminary data.</text>
</comment>
<organism evidence="1 2">
    <name type="scientific">Batillaria attramentaria</name>
    <dbReference type="NCBI Taxonomy" id="370345"/>
    <lineage>
        <taxon>Eukaryota</taxon>
        <taxon>Metazoa</taxon>
        <taxon>Spiralia</taxon>
        <taxon>Lophotrochozoa</taxon>
        <taxon>Mollusca</taxon>
        <taxon>Gastropoda</taxon>
        <taxon>Caenogastropoda</taxon>
        <taxon>Sorbeoconcha</taxon>
        <taxon>Cerithioidea</taxon>
        <taxon>Batillariidae</taxon>
        <taxon>Batillaria</taxon>
    </lineage>
</organism>
<accession>A0ABD0M767</accession>
<reference evidence="1 2" key="1">
    <citation type="journal article" date="2023" name="Sci. Data">
        <title>Genome assembly of the Korean intertidal mud-creeper Batillaria attramentaria.</title>
        <authorList>
            <person name="Patra A.K."/>
            <person name="Ho P.T."/>
            <person name="Jun S."/>
            <person name="Lee S.J."/>
            <person name="Kim Y."/>
            <person name="Won Y.J."/>
        </authorList>
    </citation>
    <scope>NUCLEOTIDE SEQUENCE [LARGE SCALE GENOMIC DNA]</scope>
    <source>
        <strain evidence="1">Wonlab-2016</strain>
    </source>
</reference>
<protein>
    <submittedName>
        <fullName evidence="1">Uncharacterized protein</fullName>
    </submittedName>
</protein>
<gene>
    <name evidence="1" type="ORF">BaRGS_00001441</name>
</gene>
<keyword evidence="2" id="KW-1185">Reference proteome</keyword>
<dbReference type="AlphaFoldDB" id="A0ABD0M767"/>
<evidence type="ECO:0000313" key="2">
    <source>
        <dbReference type="Proteomes" id="UP001519460"/>
    </source>
</evidence>
<sequence>MYRSEENKMKAVSGIPGKTAFKRFDNNKSDLSASLRGKYGLAYAEKHTCSPSQMVFYAAFLLPGIYRLVMSRFI</sequence>
<evidence type="ECO:0000313" key="1">
    <source>
        <dbReference type="EMBL" id="KAK7507506.1"/>
    </source>
</evidence>
<dbReference type="EMBL" id="JACVVK020000004">
    <property type="protein sequence ID" value="KAK7507506.1"/>
    <property type="molecule type" value="Genomic_DNA"/>
</dbReference>
<proteinExistence type="predicted"/>
<dbReference type="Proteomes" id="UP001519460">
    <property type="component" value="Unassembled WGS sequence"/>
</dbReference>
<name>A0ABD0M767_9CAEN</name>